<proteinExistence type="predicted"/>
<dbReference type="PANTHER" id="PTHR41287">
    <property type="match status" value="1"/>
</dbReference>
<accession>A0A1I2U313</accession>
<protein>
    <submittedName>
        <fullName evidence="2">Phage Terminase</fullName>
    </submittedName>
</protein>
<keyword evidence="3" id="KW-1185">Reference proteome</keyword>
<organism evidence="2 3">
    <name type="scientific">Corynebacterium spheniscorum</name>
    <dbReference type="NCBI Taxonomy" id="185761"/>
    <lineage>
        <taxon>Bacteria</taxon>
        <taxon>Bacillati</taxon>
        <taxon>Actinomycetota</taxon>
        <taxon>Actinomycetes</taxon>
        <taxon>Mycobacteriales</taxon>
        <taxon>Corynebacteriaceae</taxon>
        <taxon>Corynebacterium</taxon>
    </lineage>
</organism>
<evidence type="ECO:0000313" key="2">
    <source>
        <dbReference type="EMBL" id="SFG71363.1"/>
    </source>
</evidence>
<dbReference type="AlphaFoldDB" id="A0A1I2U313"/>
<dbReference type="PANTHER" id="PTHR41287:SF1">
    <property type="entry name" value="PROTEIN YMFN"/>
    <property type="match status" value="1"/>
</dbReference>
<dbReference type="GO" id="GO:0004519">
    <property type="term" value="F:endonuclease activity"/>
    <property type="evidence" value="ECO:0007669"/>
    <property type="project" value="InterPro"/>
</dbReference>
<feature type="domain" description="Terminase large subunit-like endonuclease" evidence="1">
    <location>
        <begin position="25"/>
        <end position="113"/>
    </location>
</feature>
<dbReference type="Pfam" id="PF20441">
    <property type="entry name" value="TerL_nuclease"/>
    <property type="match status" value="1"/>
</dbReference>
<dbReference type="STRING" id="185761.SAMN05660282_01712"/>
<sequence>MWLRRGVGYPQDNLPLRVARDHVPDDTWHTQGHLQTTEGNVVHYAYIEHHSQQLSERFNICEIAYDRWGGVQMSHNLEDAGFTVVVFGQGFRDMSPPSKKLMKLALEGKLAHGAPSPVMDGR</sequence>
<name>A0A1I2U313_9CORY</name>
<evidence type="ECO:0000259" key="1">
    <source>
        <dbReference type="Pfam" id="PF20441"/>
    </source>
</evidence>
<dbReference type="InterPro" id="IPR046462">
    <property type="entry name" value="TerL_nuclease"/>
</dbReference>
<dbReference type="Proteomes" id="UP000199065">
    <property type="component" value="Unassembled WGS sequence"/>
</dbReference>
<reference evidence="2 3" key="1">
    <citation type="submission" date="2016-10" db="EMBL/GenBank/DDBJ databases">
        <authorList>
            <person name="de Groot N.N."/>
        </authorList>
    </citation>
    <scope>NUCLEOTIDE SEQUENCE [LARGE SCALE GENOMIC DNA]</scope>
    <source>
        <strain>J11</strain>
        <strain evidence="3">PG 39</strain>
    </source>
</reference>
<evidence type="ECO:0000313" key="3">
    <source>
        <dbReference type="Proteomes" id="UP000199065"/>
    </source>
</evidence>
<gene>
    <name evidence="2" type="ORF">SAMN05660282_01712</name>
</gene>
<dbReference type="InterPro" id="IPR005021">
    <property type="entry name" value="Terminase_largesu-like"/>
</dbReference>
<dbReference type="EMBL" id="FOPJ01000011">
    <property type="protein sequence ID" value="SFG71363.1"/>
    <property type="molecule type" value="Genomic_DNA"/>
</dbReference>